<feature type="signal peptide" evidence="1">
    <location>
        <begin position="1"/>
        <end position="26"/>
    </location>
</feature>
<name>A0A6J5D2Q1_9BURK</name>
<protein>
    <submittedName>
        <fullName evidence="2">Uncharacterized protein</fullName>
    </submittedName>
</protein>
<feature type="chain" id="PRO_5044425394" evidence="1">
    <location>
        <begin position="27"/>
        <end position="54"/>
    </location>
</feature>
<evidence type="ECO:0000256" key="1">
    <source>
        <dbReference type="SAM" id="SignalP"/>
    </source>
</evidence>
<dbReference type="AlphaFoldDB" id="A0A6J5D2Q1"/>
<dbReference type="Proteomes" id="UP000494330">
    <property type="component" value="Unassembled WGS sequence"/>
</dbReference>
<evidence type="ECO:0000313" key="3">
    <source>
        <dbReference type="Proteomes" id="UP000494330"/>
    </source>
</evidence>
<sequence>MRRIKRAVLGGLAAAMLIGVVAPAVAEEFQPQFECNSRQCLVTQCWEFWCFWGG</sequence>
<reference evidence="2 3" key="1">
    <citation type="submission" date="2019-09" db="EMBL/GenBank/DDBJ databases">
        <authorList>
            <person name="Depoorter E."/>
        </authorList>
    </citation>
    <scope>NUCLEOTIDE SEQUENCE [LARGE SCALE GENOMIC DNA]</scope>
    <source>
        <strain evidence="2">LMG 30113</strain>
    </source>
</reference>
<proteinExistence type="predicted"/>
<dbReference type="EMBL" id="CABVQD010000017">
    <property type="protein sequence ID" value="VWB96784.1"/>
    <property type="molecule type" value="Genomic_DNA"/>
</dbReference>
<evidence type="ECO:0000313" key="2">
    <source>
        <dbReference type="EMBL" id="VWB96784.1"/>
    </source>
</evidence>
<organism evidence="2 3">
    <name type="scientific">Burkholderia paludis</name>
    <dbReference type="NCBI Taxonomy" id="1506587"/>
    <lineage>
        <taxon>Bacteria</taxon>
        <taxon>Pseudomonadati</taxon>
        <taxon>Pseudomonadota</taxon>
        <taxon>Betaproteobacteria</taxon>
        <taxon>Burkholderiales</taxon>
        <taxon>Burkholderiaceae</taxon>
        <taxon>Burkholderia</taxon>
        <taxon>Burkholderia cepacia complex</taxon>
    </lineage>
</organism>
<gene>
    <name evidence="2" type="ORF">BPA30113_04520</name>
</gene>
<keyword evidence="1" id="KW-0732">Signal</keyword>
<accession>A0A6J5D2Q1</accession>
<keyword evidence="3" id="KW-1185">Reference proteome</keyword>